<evidence type="ECO:0000259" key="2">
    <source>
        <dbReference type="Pfam" id="PF18962"/>
    </source>
</evidence>
<evidence type="ECO:0000256" key="1">
    <source>
        <dbReference type="ARBA" id="ARBA00022729"/>
    </source>
</evidence>
<evidence type="ECO:0000313" key="3">
    <source>
        <dbReference type="EMBL" id="OAZ05184.1"/>
    </source>
</evidence>
<proteinExistence type="predicted"/>
<name>A0A199XV44_9FLAO</name>
<evidence type="ECO:0000313" key="4">
    <source>
        <dbReference type="Proteomes" id="UP000093807"/>
    </source>
</evidence>
<accession>A0A199XV44</accession>
<dbReference type="Pfam" id="PF18962">
    <property type="entry name" value="Por_Secre_tail"/>
    <property type="match status" value="1"/>
</dbReference>
<dbReference type="EMBL" id="JMTM01000016">
    <property type="protein sequence ID" value="OAZ05184.1"/>
    <property type="molecule type" value="Genomic_DNA"/>
</dbReference>
<dbReference type="Proteomes" id="UP000093807">
    <property type="component" value="Unassembled WGS sequence"/>
</dbReference>
<protein>
    <recommendedName>
        <fullName evidence="2">Secretion system C-terminal sorting domain-containing protein</fullName>
    </recommendedName>
</protein>
<feature type="domain" description="Secretion system C-terminal sorting" evidence="2">
    <location>
        <begin position="106"/>
        <end position="179"/>
    </location>
</feature>
<dbReference type="OrthoDB" id="1352409at2"/>
<dbReference type="InterPro" id="IPR026444">
    <property type="entry name" value="Secre_tail"/>
</dbReference>
<dbReference type="NCBIfam" id="TIGR04183">
    <property type="entry name" value="Por_Secre_tail"/>
    <property type="match status" value="1"/>
</dbReference>
<gene>
    <name evidence="3" type="ORF">FLB_04080</name>
</gene>
<dbReference type="AlphaFoldDB" id="A0A199XV44"/>
<reference evidence="3 4" key="1">
    <citation type="submission" date="2016-06" db="EMBL/GenBank/DDBJ databases">
        <title>Draft genome sequence of Flavobacterium succinicans strain DD5b.</title>
        <authorList>
            <person name="Poehlein A."/>
            <person name="Daniel R."/>
            <person name="Simeonova D.D."/>
        </authorList>
    </citation>
    <scope>NUCLEOTIDE SEQUENCE [LARGE SCALE GENOMIC DNA]</scope>
    <source>
        <strain evidence="3 4">DD5b</strain>
    </source>
</reference>
<organism evidence="3 4">
    <name type="scientific">Flavobacterium succinicans</name>
    <dbReference type="NCBI Taxonomy" id="29536"/>
    <lineage>
        <taxon>Bacteria</taxon>
        <taxon>Pseudomonadati</taxon>
        <taxon>Bacteroidota</taxon>
        <taxon>Flavobacteriia</taxon>
        <taxon>Flavobacteriales</taxon>
        <taxon>Flavobacteriaceae</taxon>
        <taxon>Flavobacterium</taxon>
    </lineage>
</organism>
<keyword evidence="4" id="KW-1185">Reference proteome</keyword>
<dbReference type="RefSeq" id="WP_064714305.1">
    <property type="nucleotide sequence ID" value="NZ_JMTM01000016.1"/>
</dbReference>
<dbReference type="PATRIC" id="fig|29536.5.peg.435"/>
<comment type="caution">
    <text evidence="3">The sequence shown here is derived from an EMBL/GenBank/DDBJ whole genome shotgun (WGS) entry which is preliminary data.</text>
</comment>
<sequence length="181" mass="20593">MQELINEFYLFFLNVKQIKFLKMRLLFIILLTFIYEMTDAQQLHHEMISAQGGSKVTESGQFVRYTIGQQSVTGTSSNGYIVQQGFQQSNWSKILEQNTISIVTTVFPNPFVTDVNFSFSTSPGNKIEVMVFDVLGRIVHTETAINQNNVLTLNLTKLSSALYLVKLSSEKFVYSVKVIKQ</sequence>
<keyword evidence="1" id="KW-0732">Signal</keyword>